<dbReference type="EMBL" id="KV010156">
    <property type="protein sequence ID" value="KZV28280.1"/>
    <property type="molecule type" value="Genomic_DNA"/>
</dbReference>
<dbReference type="InterPro" id="IPR012881">
    <property type="entry name" value="DUF1685"/>
</dbReference>
<dbReference type="PANTHER" id="PTHR33785">
    <property type="entry name" value="OS06G0550800 PROTEIN"/>
    <property type="match status" value="1"/>
</dbReference>
<feature type="region of interest" description="Disordered" evidence="1">
    <location>
        <begin position="118"/>
        <end position="141"/>
    </location>
</feature>
<name>A0A2Z7B2U0_9LAMI</name>
<dbReference type="PANTHER" id="PTHR33785:SF12">
    <property type="entry name" value="DUF1685 FAMILY PROTEIN"/>
    <property type="match status" value="1"/>
</dbReference>
<proteinExistence type="predicted"/>
<organism evidence="2 3">
    <name type="scientific">Dorcoceras hygrometricum</name>
    <dbReference type="NCBI Taxonomy" id="472368"/>
    <lineage>
        <taxon>Eukaryota</taxon>
        <taxon>Viridiplantae</taxon>
        <taxon>Streptophyta</taxon>
        <taxon>Embryophyta</taxon>
        <taxon>Tracheophyta</taxon>
        <taxon>Spermatophyta</taxon>
        <taxon>Magnoliopsida</taxon>
        <taxon>eudicotyledons</taxon>
        <taxon>Gunneridae</taxon>
        <taxon>Pentapetalae</taxon>
        <taxon>asterids</taxon>
        <taxon>lamiids</taxon>
        <taxon>Lamiales</taxon>
        <taxon>Gesneriaceae</taxon>
        <taxon>Didymocarpoideae</taxon>
        <taxon>Trichosporeae</taxon>
        <taxon>Loxocarpinae</taxon>
        <taxon>Dorcoceras</taxon>
    </lineage>
</organism>
<dbReference type="AlphaFoldDB" id="A0A2Z7B2U0"/>
<dbReference type="OrthoDB" id="1911878at2759"/>
<evidence type="ECO:0000313" key="2">
    <source>
        <dbReference type="EMBL" id="KZV28280.1"/>
    </source>
</evidence>
<accession>A0A2Z7B2U0</accession>
<keyword evidence="3" id="KW-1185">Reference proteome</keyword>
<reference evidence="2 3" key="1">
    <citation type="journal article" date="2015" name="Proc. Natl. Acad. Sci. U.S.A.">
        <title>The resurrection genome of Boea hygrometrica: A blueprint for survival of dehydration.</title>
        <authorList>
            <person name="Xiao L."/>
            <person name="Yang G."/>
            <person name="Zhang L."/>
            <person name="Yang X."/>
            <person name="Zhao S."/>
            <person name="Ji Z."/>
            <person name="Zhou Q."/>
            <person name="Hu M."/>
            <person name="Wang Y."/>
            <person name="Chen M."/>
            <person name="Xu Y."/>
            <person name="Jin H."/>
            <person name="Xiao X."/>
            <person name="Hu G."/>
            <person name="Bao F."/>
            <person name="Hu Y."/>
            <person name="Wan P."/>
            <person name="Li L."/>
            <person name="Deng X."/>
            <person name="Kuang T."/>
            <person name="Xiang C."/>
            <person name="Zhu J.K."/>
            <person name="Oliver M.J."/>
            <person name="He Y."/>
        </authorList>
    </citation>
    <scope>NUCLEOTIDE SEQUENCE [LARGE SCALE GENOMIC DNA]</scope>
    <source>
        <strain evidence="3">cv. XS01</strain>
    </source>
</reference>
<protein>
    <submittedName>
        <fullName evidence="2">Uncharacterized protein</fullName>
    </submittedName>
</protein>
<evidence type="ECO:0000256" key="1">
    <source>
        <dbReference type="SAM" id="MobiDB-lite"/>
    </source>
</evidence>
<dbReference type="Proteomes" id="UP000250235">
    <property type="component" value="Unassembled WGS sequence"/>
</dbReference>
<gene>
    <name evidence="2" type="ORF">F511_28258</name>
</gene>
<dbReference type="Pfam" id="PF07939">
    <property type="entry name" value="DUF1685"/>
    <property type="match status" value="1"/>
</dbReference>
<feature type="compositionally biased region" description="Basic residues" evidence="1">
    <location>
        <begin position="129"/>
        <end position="139"/>
    </location>
</feature>
<sequence length="243" mass="27445">MSDGETILLNLFDFYWFEHGVLTEKKSPLSAMKKSSVLQVEVEEEGEIFEKPKLKPIKTLMRKSLSDQFLSSKDCSDSSGSPSPDSFLVPQLQTILSGKEIDGFAELTKEIGSRVQLFHTEPSIDEGRKRGRRAGRRGSGKSLSELEFQELKGFMDLGFVFSDEDKDSRLVSIIPGLQRLGINRAEESDKGFGKVSVSRPYLSEAWEFSENPLMGWRIPAFGNEMELKDHLRYWAHTVASTVR</sequence>
<evidence type="ECO:0000313" key="3">
    <source>
        <dbReference type="Proteomes" id="UP000250235"/>
    </source>
</evidence>